<reference evidence="1" key="1">
    <citation type="submission" date="2021-06" db="EMBL/GenBank/DDBJ databases">
        <authorList>
            <person name="Kallberg Y."/>
            <person name="Tangrot J."/>
            <person name="Rosling A."/>
        </authorList>
    </citation>
    <scope>NUCLEOTIDE SEQUENCE</scope>
    <source>
        <strain evidence="1">FL130A</strain>
    </source>
</reference>
<proteinExistence type="predicted"/>
<evidence type="ECO:0000313" key="2">
    <source>
        <dbReference type="Proteomes" id="UP000789508"/>
    </source>
</evidence>
<keyword evidence="2" id="KW-1185">Reference proteome</keyword>
<dbReference type="OrthoDB" id="10250191at2759"/>
<gene>
    <name evidence="1" type="ORF">ALEPTO_LOCUS7330</name>
</gene>
<accession>A0A9N9BYM2</accession>
<evidence type="ECO:0000313" key="1">
    <source>
        <dbReference type="EMBL" id="CAG8582539.1"/>
    </source>
</evidence>
<organism evidence="1 2">
    <name type="scientific">Ambispora leptoticha</name>
    <dbReference type="NCBI Taxonomy" id="144679"/>
    <lineage>
        <taxon>Eukaryota</taxon>
        <taxon>Fungi</taxon>
        <taxon>Fungi incertae sedis</taxon>
        <taxon>Mucoromycota</taxon>
        <taxon>Glomeromycotina</taxon>
        <taxon>Glomeromycetes</taxon>
        <taxon>Archaeosporales</taxon>
        <taxon>Ambisporaceae</taxon>
        <taxon>Ambispora</taxon>
    </lineage>
</organism>
<name>A0A9N9BYM2_9GLOM</name>
<dbReference type="AlphaFoldDB" id="A0A9N9BYM2"/>
<comment type="caution">
    <text evidence="1">The sequence shown here is derived from an EMBL/GenBank/DDBJ whole genome shotgun (WGS) entry which is preliminary data.</text>
</comment>
<dbReference type="EMBL" id="CAJVPS010003111">
    <property type="protein sequence ID" value="CAG8582539.1"/>
    <property type="molecule type" value="Genomic_DNA"/>
</dbReference>
<dbReference type="Proteomes" id="UP000789508">
    <property type="component" value="Unassembled WGS sequence"/>
</dbReference>
<protein>
    <submittedName>
        <fullName evidence="1">1786_t:CDS:1</fullName>
    </submittedName>
</protein>
<sequence length="54" mass="6319">RHHQSEINAEFDTVIFPITQMSPLNIRQDERTTLRGVLDSIEKNGRQKVNENEL</sequence>
<feature type="non-terminal residue" evidence="1">
    <location>
        <position position="1"/>
    </location>
</feature>